<keyword evidence="5" id="KW-0804">Transcription</keyword>
<dbReference type="SMART" id="SM00066">
    <property type="entry name" value="GAL4"/>
    <property type="match status" value="1"/>
</dbReference>
<dbReference type="EMBL" id="BAAFSV010000004">
    <property type="protein sequence ID" value="GAB1317051.1"/>
    <property type="molecule type" value="Genomic_DNA"/>
</dbReference>
<evidence type="ECO:0000256" key="5">
    <source>
        <dbReference type="ARBA" id="ARBA00023163"/>
    </source>
</evidence>
<comment type="caution">
    <text evidence="8">The sequence shown here is derived from an EMBL/GenBank/DDBJ whole genome shotgun (WGS) entry which is preliminary data.</text>
</comment>
<keyword evidence="6" id="KW-0539">Nucleus</keyword>
<evidence type="ECO:0000256" key="6">
    <source>
        <dbReference type="ARBA" id="ARBA00023242"/>
    </source>
</evidence>
<sequence>MPGSRSASAGGKRSRGGCITCKIRRVKCDETFPACVRCVQTGRTCDGYASSTSHQSRRALADAVRQLRVAGPASRVLGKPVAADDAACFDFFRHCTSAMTGSVLPAPFWECQLLQIASGERAVWKVVVALGALHRRWEYSNSRTPAAVAARQRDGPDAIARFTRQAASHYYGAISLAKEIRDPATLAVLSAALAAAAQLAGLWAECQIHLHAGLRLVQDQPDPGAVGDLVPSLERIDLQAMFFEDVRAPYAYGAVAELAYAACGPHSAWPGAELASLNEAALVVLRLVRDFMLVAGAAEHGILGLEGLLAALGRLGEDARRWEAALGRLLAGGRRRRCGEQEERTVLVMRLYHAVLMQCLTAGIIGPETRWDAGLRWFVQAVELAEEIARATPSAMPFFMSLEPGVATPLFLTVVRCRHPLVRRRALYLLGRMNRQEGIWNCGAAARVAEQCVALEEEGLGIELPLRVDDADLAGLVVDADAPVVVDADGYAPAWPGGWPNVPEKQRLLQTSLLVDLEASVIDLTMHVTGEDGLGTVTRSLSIDI</sequence>
<evidence type="ECO:0000256" key="1">
    <source>
        <dbReference type="ARBA" id="ARBA00022723"/>
    </source>
</evidence>
<proteinExistence type="predicted"/>
<dbReference type="PANTHER" id="PTHR36206">
    <property type="entry name" value="ASPERCRYPTIN BIOSYNTHESIS CLUSTER-SPECIFIC TRANSCRIPTION REGULATOR ATNN-RELATED"/>
    <property type="match status" value="1"/>
</dbReference>
<evidence type="ECO:0000313" key="8">
    <source>
        <dbReference type="EMBL" id="GAB1317051.1"/>
    </source>
</evidence>
<dbReference type="InterPro" id="IPR052360">
    <property type="entry name" value="Transcr_Regulatory_Proteins"/>
</dbReference>
<evidence type="ECO:0000313" key="9">
    <source>
        <dbReference type="Proteomes" id="UP001628179"/>
    </source>
</evidence>
<evidence type="ECO:0000256" key="4">
    <source>
        <dbReference type="ARBA" id="ARBA00023125"/>
    </source>
</evidence>
<evidence type="ECO:0000259" key="7">
    <source>
        <dbReference type="PROSITE" id="PS50048"/>
    </source>
</evidence>
<dbReference type="PROSITE" id="PS00463">
    <property type="entry name" value="ZN2_CY6_FUNGAL_1"/>
    <property type="match status" value="1"/>
</dbReference>
<dbReference type="InterPro" id="IPR001138">
    <property type="entry name" value="Zn2Cys6_DnaBD"/>
</dbReference>
<dbReference type="PROSITE" id="PS50048">
    <property type="entry name" value="ZN2_CY6_FUNGAL_2"/>
    <property type="match status" value="1"/>
</dbReference>
<keyword evidence="4" id="KW-0238">DNA-binding</keyword>
<keyword evidence="9" id="KW-1185">Reference proteome</keyword>
<dbReference type="GeneID" id="98178004"/>
<gene>
    <name evidence="8" type="ORF">MFIFM68171_07261</name>
</gene>
<organism evidence="8 9">
    <name type="scientific">Madurella fahalii</name>
    <dbReference type="NCBI Taxonomy" id="1157608"/>
    <lineage>
        <taxon>Eukaryota</taxon>
        <taxon>Fungi</taxon>
        <taxon>Dikarya</taxon>
        <taxon>Ascomycota</taxon>
        <taxon>Pezizomycotina</taxon>
        <taxon>Sordariomycetes</taxon>
        <taxon>Sordariomycetidae</taxon>
        <taxon>Sordariales</taxon>
        <taxon>Sordariales incertae sedis</taxon>
        <taxon>Madurella</taxon>
    </lineage>
</organism>
<name>A0ABQ0GH16_9PEZI</name>
<keyword evidence="2" id="KW-0862">Zinc</keyword>
<dbReference type="CDD" id="cd00067">
    <property type="entry name" value="GAL4"/>
    <property type="match status" value="1"/>
</dbReference>
<dbReference type="Pfam" id="PF00172">
    <property type="entry name" value="Zn_clus"/>
    <property type="match status" value="1"/>
</dbReference>
<dbReference type="PANTHER" id="PTHR36206:SF12">
    <property type="entry name" value="ASPERCRYPTIN BIOSYNTHESIS CLUSTER-SPECIFIC TRANSCRIPTION REGULATOR ATNN-RELATED"/>
    <property type="match status" value="1"/>
</dbReference>
<protein>
    <recommendedName>
        <fullName evidence="7">Zn(2)-C6 fungal-type domain-containing protein</fullName>
    </recommendedName>
</protein>
<dbReference type="SUPFAM" id="SSF57701">
    <property type="entry name" value="Zn2/Cys6 DNA-binding domain"/>
    <property type="match status" value="1"/>
</dbReference>
<reference evidence="8 9" key="1">
    <citation type="submission" date="2024-09" db="EMBL/GenBank/DDBJ databases">
        <title>Itraconazole resistance in Madurella fahalii resulting from another homologue of gene encoding cytochrome P450 14-alpha sterol demethylase (CYP51).</title>
        <authorList>
            <person name="Yoshioka I."/>
            <person name="Fahal A.H."/>
            <person name="Kaneko S."/>
            <person name="Yaguchi T."/>
        </authorList>
    </citation>
    <scope>NUCLEOTIDE SEQUENCE [LARGE SCALE GENOMIC DNA]</scope>
    <source>
        <strain evidence="8 9">IFM 68171</strain>
    </source>
</reference>
<dbReference type="InterPro" id="IPR036864">
    <property type="entry name" value="Zn2-C6_fun-type_DNA-bd_sf"/>
</dbReference>
<dbReference type="Gene3D" id="4.10.240.10">
    <property type="entry name" value="Zn(2)-C6 fungal-type DNA-binding domain"/>
    <property type="match status" value="1"/>
</dbReference>
<accession>A0ABQ0GH16</accession>
<keyword evidence="1" id="KW-0479">Metal-binding</keyword>
<dbReference type="Proteomes" id="UP001628179">
    <property type="component" value="Unassembled WGS sequence"/>
</dbReference>
<keyword evidence="3" id="KW-0805">Transcription regulation</keyword>
<feature type="domain" description="Zn(2)-C6 fungal-type" evidence="7">
    <location>
        <begin position="17"/>
        <end position="45"/>
    </location>
</feature>
<evidence type="ECO:0000256" key="3">
    <source>
        <dbReference type="ARBA" id="ARBA00023015"/>
    </source>
</evidence>
<evidence type="ECO:0000256" key="2">
    <source>
        <dbReference type="ARBA" id="ARBA00022833"/>
    </source>
</evidence>
<dbReference type="RefSeq" id="XP_070918782.1">
    <property type="nucleotide sequence ID" value="XM_071062681.1"/>
</dbReference>